<dbReference type="PANTHER" id="PTHR36978">
    <property type="entry name" value="P-LOOP CONTAINING NUCLEOTIDE TRIPHOSPHATE HYDROLASE"/>
    <property type="match status" value="1"/>
</dbReference>
<dbReference type="PANTHER" id="PTHR36978:SF4">
    <property type="entry name" value="P-LOOP CONTAINING NUCLEOSIDE TRIPHOSPHATE HYDROLASE PROTEIN"/>
    <property type="match status" value="1"/>
</dbReference>
<dbReference type="InterPro" id="IPR027417">
    <property type="entry name" value="P-loop_NTPase"/>
</dbReference>
<evidence type="ECO:0000256" key="1">
    <source>
        <dbReference type="SAM" id="Phobius"/>
    </source>
</evidence>
<dbReference type="EMBL" id="LR786351">
    <property type="protein sequence ID" value="CAB3260353.1"/>
    <property type="molecule type" value="mRNA"/>
</dbReference>
<dbReference type="AlphaFoldDB" id="A0A6F9DGX8"/>
<evidence type="ECO:0000313" key="2">
    <source>
        <dbReference type="EMBL" id="CAB3260353.1"/>
    </source>
</evidence>
<accession>A0A6F9DGX8</accession>
<feature type="transmembrane region" description="Helical" evidence="1">
    <location>
        <begin position="227"/>
        <end position="246"/>
    </location>
</feature>
<reference evidence="2" key="1">
    <citation type="submission" date="2020-04" db="EMBL/GenBank/DDBJ databases">
        <authorList>
            <person name="Neveu A P."/>
        </authorList>
    </citation>
    <scope>NUCLEOTIDE SEQUENCE</scope>
    <source>
        <tissue evidence="2">Whole embryo</tissue>
    </source>
</reference>
<keyword evidence="1" id="KW-0812">Transmembrane</keyword>
<dbReference type="SUPFAM" id="SSF52540">
    <property type="entry name" value="P-loop containing nucleoside triphosphate hydrolases"/>
    <property type="match status" value="1"/>
</dbReference>
<dbReference type="Pfam" id="PF17784">
    <property type="entry name" value="Sulfotransfer_4"/>
    <property type="match status" value="1"/>
</dbReference>
<protein>
    <submittedName>
        <fullName evidence="2">Uncharacterized protein LOC100175117</fullName>
    </submittedName>
</protein>
<keyword evidence="1" id="KW-0472">Membrane</keyword>
<name>A0A6F9DGX8_9ASCI</name>
<dbReference type="InterPro" id="IPR040632">
    <property type="entry name" value="Sulfotransfer_4"/>
</dbReference>
<dbReference type="Gene3D" id="3.40.50.300">
    <property type="entry name" value="P-loop containing nucleotide triphosphate hydrolases"/>
    <property type="match status" value="1"/>
</dbReference>
<organism evidence="2">
    <name type="scientific">Phallusia mammillata</name>
    <dbReference type="NCBI Taxonomy" id="59560"/>
    <lineage>
        <taxon>Eukaryota</taxon>
        <taxon>Metazoa</taxon>
        <taxon>Chordata</taxon>
        <taxon>Tunicata</taxon>
        <taxon>Ascidiacea</taxon>
        <taxon>Phlebobranchia</taxon>
        <taxon>Ascidiidae</taxon>
        <taxon>Phallusia</taxon>
    </lineage>
</organism>
<proteinExistence type="evidence at transcript level"/>
<sequence>MKIIVAGLPKTGTKTLNAALTMLGYNVYDWMENFGYLGDDWAKQYREGFRVEDLKRMFHNVDVSMDNPIDFCWEEILEAFPNAKVILNTRDDDRWYKSIVNQVDQLNNDIGYRIVRTITYSGIKAHYHMAIVARHLAKIWTWPWSTVTLFNEEAVMRVKRIHERNVKLVAPKDQLLVYEVSQGWGPLCDFLGVAIPDVPFPHKNKGGNVMDLHRKENPVMQRMEREFKITVACMFPLLLFLFYLLYKCLFV</sequence>
<gene>
    <name evidence="2" type="primary">LOC100175117</name>
</gene>
<keyword evidence="1" id="KW-1133">Transmembrane helix</keyword>